<keyword evidence="3 5" id="KW-0408">Iron</keyword>
<dbReference type="InterPro" id="IPR058240">
    <property type="entry name" value="rSAM_sf"/>
</dbReference>
<gene>
    <name evidence="7" type="ORF">FXF49_04185</name>
</gene>
<protein>
    <submittedName>
        <fullName evidence="7">Radical SAM protein</fullName>
    </submittedName>
</protein>
<dbReference type="SFLD" id="SFLDS00029">
    <property type="entry name" value="Radical_SAM"/>
    <property type="match status" value="1"/>
</dbReference>
<evidence type="ECO:0000256" key="1">
    <source>
        <dbReference type="ARBA" id="ARBA00022691"/>
    </source>
</evidence>
<dbReference type="PANTHER" id="PTHR43075">
    <property type="entry name" value="FORMATE LYASE ACTIVATING ENZYME, PUTATIVE (AFU_ORTHOLOGUE AFUA_2G15630)-RELATED"/>
    <property type="match status" value="1"/>
</dbReference>
<name>A0A5D0MJE3_FLESI</name>
<dbReference type="GO" id="GO:0051536">
    <property type="term" value="F:iron-sulfur cluster binding"/>
    <property type="evidence" value="ECO:0007669"/>
    <property type="project" value="UniProtKB-KW"/>
</dbReference>
<evidence type="ECO:0000256" key="5">
    <source>
        <dbReference type="PIRSR" id="PIRSR004869-50"/>
    </source>
</evidence>
<comment type="caution">
    <text evidence="7">The sequence shown here is derived from an EMBL/GenBank/DDBJ whole genome shotgun (WGS) entry which is preliminary data.</text>
</comment>
<feature type="domain" description="Radical SAM core" evidence="6">
    <location>
        <begin position="75"/>
        <end position="215"/>
    </location>
</feature>
<feature type="binding site" evidence="5">
    <location>
        <position position="80"/>
    </location>
    <ligand>
        <name>[4Fe-4S] cluster</name>
        <dbReference type="ChEBI" id="CHEBI:49883"/>
        <note>4Fe-4S-S-AdoMet</note>
    </ligand>
</feature>
<dbReference type="GO" id="GO:0046872">
    <property type="term" value="F:metal ion binding"/>
    <property type="evidence" value="ECO:0007669"/>
    <property type="project" value="UniProtKB-KW"/>
</dbReference>
<dbReference type="InterPro" id="IPR016431">
    <property type="entry name" value="Pyrv-formate_lyase-activ_prd"/>
</dbReference>
<dbReference type="RefSeq" id="WP_303700649.1">
    <property type="nucleotide sequence ID" value="NZ_VSIV01000095.1"/>
</dbReference>
<dbReference type="InterPro" id="IPR013785">
    <property type="entry name" value="Aldolase_TIM"/>
</dbReference>
<organism evidence="7 8">
    <name type="scientific">Flexistipes sinusarabici</name>
    <dbReference type="NCBI Taxonomy" id="2352"/>
    <lineage>
        <taxon>Bacteria</taxon>
        <taxon>Pseudomonadati</taxon>
        <taxon>Deferribacterota</taxon>
        <taxon>Deferribacteres</taxon>
        <taxon>Deferribacterales</taxon>
        <taxon>Flexistipitaceae</taxon>
        <taxon>Flexistipes</taxon>
    </lineage>
</organism>
<sequence>MNYRMLHESGELQKIKDDLLKVLECCTICPRKCKVNRLKDEKGYCGTGRQAKVASSNPHFGEEPPLTGRYGSGTIFFSSCSLLCSFCQNYEISHLNYGREVSPLQLALMMLDLQSAGCHNINFVTPTHVIPQIIEALIPAVEKGLNIPLVYNCGGYENPETLKLIEGVIDIYLPDFKFWDNEIAMRYCNAGNYRDYTAKAVIQMHRQVGDLHINEENIAVKGLLVRHLIMPEGTAGTGNIMKFLAEEVSTDAYVNLMDQYFPCGEAAGDSLIGRRITPEEFTKAYKQTVNAGIKRILI</sequence>
<dbReference type="Pfam" id="PF04055">
    <property type="entry name" value="Radical_SAM"/>
    <property type="match status" value="1"/>
</dbReference>
<keyword evidence="4 5" id="KW-0411">Iron-sulfur</keyword>
<reference evidence="7 8" key="1">
    <citation type="submission" date="2019-08" db="EMBL/GenBank/DDBJ databases">
        <title>Genomic characterization of a novel candidate phylum (ARYD3) from a high temperature, high salinity tertiary oil reservoir in north central Oklahoma, USA.</title>
        <authorList>
            <person name="Youssef N.H."/>
            <person name="Yadav A."/>
            <person name="Elshahed M.S."/>
        </authorList>
    </citation>
    <scope>NUCLEOTIDE SEQUENCE [LARGE SCALE GENOMIC DNA]</scope>
    <source>
        <strain evidence="7">ARYD1</strain>
    </source>
</reference>
<dbReference type="InterPro" id="IPR040085">
    <property type="entry name" value="MJ0674-like"/>
</dbReference>
<evidence type="ECO:0000256" key="4">
    <source>
        <dbReference type="ARBA" id="ARBA00023014"/>
    </source>
</evidence>
<accession>A0A5D0MJE3</accession>
<dbReference type="SUPFAM" id="SSF102114">
    <property type="entry name" value="Radical SAM enzymes"/>
    <property type="match status" value="1"/>
</dbReference>
<comment type="cofactor">
    <cofactor evidence="5">
        <name>[4Fe-4S] cluster</name>
        <dbReference type="ChEBI" id="CHEBI:49883"/>
    </cofactor>
    <text evidence="5">Binds 1 [4Fe-4S] cluster. The cluster is coordinated with 3 cysteines and an exchangeable S-adenosyl-L-methionine.</text>
</comment>
<evidence type="ECO:0000256" key="3">
    <source>
        <dbReference type="ARBA" id="ARBA00023004"/>
    </source>
</evidence>
<dbReference type="PIRSF" id="PIRSF004869">
    <property type="entry name" value="PflX_prd"/>
    <property type="match status" value="1"/>
</dbReference>
<dbReference type="Proteomes" id="UP000323337">
    <property type="component" value="Unassembled WGS sequence"/>
</dbReference>
<proteinExistence type="predicted"/>
<evidence type="ECO:0000256" key="2">
    <source>
        <dbReference type="ARBA" id="ARBA00022723"/>
    </source>
</evidence>
<evidence type="ECO:0000259" key="6">
    <source>
        <dbReference type="Pfam" id="PF04055"/>
    </source>
</evidence>
<dbReference type="PANTHER" id="PTHR43075:SF1">
    <property type="entry name" value="FORMATE LYASE ACTIVATING ENZYME, PUTATIVE (AFU_ORTHOLOGUE AFUA_2G15630)-RELATED"/>
    <property type="match status" value="1"/>
</dbReference>
<dbReference type="SFLD" id="SFLDG01099">
    <property type="entry name" value="Uncharacterised_Radical_SAM_Su"/>
    <property type="match status" value="1"/>
</dbReference>
<dbReference type="Gene3D" id="3.20.20.70">
    <property type="entry name" value="Aldolase class I"/>
    <property type="match status" value="1"/>
</dbReference>
<feature type="binding site" evidence="5">
    <location>
        <position position="87"/>
    </location>
    <ligand>
        <name>[4Fe-4S] cluster</name>
        <dbReference type="ChEBI" id="CHEBI:49883"/>
        <note>4Fe-4S-S-AdoMet</note>
    </ligand>
</feature>
<dbReference type="AlphaFoldDB" id="A0A5D0MJE3"/>
<evidence type="ECO:0000313" key="7">
    <source>
        <dbReference type="EMBL" id="TYB33854.1"/>
    </source>
</evidence>
<dbReference type="GO" id="GO:0003824">
    <property type="term" value="F:catalytic activity"/>
    <property type="evidence" value="ECO:0007669"/>
    <property type="project" value="InterPro"/>
</dbReference>
<keyword evidence="1 5" id="KW-0949">S-adenosyl-L-methionine</keyword>
<dbReference type="EMBL" id="VSIV01000095">
    <property type="protein sequence ID" value="TYB33854.1"/>
    <property type="molecule type" value="Genomic_DNA"/>
</dbReference>
<keyword evidence="2 5" id="KW-0479">Metal-binding</keyword>
<dbReference type="InterPro" id="IPR007197">
    <property type="entry name" value="rSAM"/>
</dbReference>
<evidence type="ECO:0000313" key="8">
    <source>
        <dbReference type="Proteomes" id="UP000323337"/>
    </source>
</evidence>
<feature type="binding site" evidence="5">
    <location>
        <position position="84"/>
    </location>
    <ligand>
        <name>[4Fe-4S] cluster</name>
        <dbReference type="ChEBI" id="CHEBI:49883"/>
        <note>4Fe-4S-S-AdoMet</note>
    </ligand>
</feature>